<feature type="region of interest" description="Disordered" evidence="1">
    <location>
        <begin position="27"/>
        <end position="52"/>
    </location>
</feature>
<dbReference type="EMBL" id="JAGGLU010000004">
    <property type="protein sequence ID" value="MBP2057747.1"/>
    <property type="molecule type" value="Genomic_DNA"/>
</dbReference>
<dbReference type="Gene3D" id="3.90.1010.20">
    <property type="match status" value="2"/>
</dbReference>
<dbReference type="Proteomes" id="UP001519292">
    <property type="component" value="Unassembled WGS sequence"/>
</dbReference>
<keyword evidence="4" id="KW-0449">Lipoprotein</keyword>
<dbReference type="RefSeq" id="WP_209686487.1">
    <property type="nucleotide sequence ID" value="NZ_JAGGLU010000004.1"/>
</dbReference>
<sequence>MKVKKIIYGVSMAALSALMLTACSTTASNSSSSKSSSSTSKTTQVKKQKVGKQVAGAKLKDGTYKLVEDNYSHGYKVTMSMTVKDGKVVDASYDQVNKDGKSKTKDASYEKQMKKYSKVGPKEYIDILSKEFKENGANVSGIQTVSGATHSSDSMRNYANQLVQAAQKGDTATIHINNGAKYKDGTYKLETLNYDHGYHQVYTLVIKNGKVADLTYDQLNKKGVSKTKNTSYEKQMKKYSKVGPKEYIAKLKKEFLDNNGNMEKVQVVSGATESSNDFIAYVSQLLNAAQKGNTKTIKVDNIIYKE</sequence>
<keyword evidence="2" id="KW-0732">Signal</keyword>
<name>A0ABS4MDI1_9LACO</name>
<feature type="chain" id="PRO_5046623372" evidence="2">
    <location>
        <begin position="28"/>
        <end position="306"/>
    </location>
</feature>
<gene>
    <name evidence="4" type="ORF">J2Z60_000919</name>
</gene>
<dbReference type="PROSITE" id="PS51257">
    <property type="entry name" value="PROKAR_LIPOPROTEIN"/>
    <property type="match status" value="1"/>
</dbReference>
<keyword evidence="5" id="KW-1185">Reference proteome</keyword>
<dbReference type="InterPro" id="IPR007329">
    <property type="entry name" value="FMN-bd"/>
</dbReference>
<evidence type="ECO:0000259" key="3">
    <source>
        <dbReference type="SMART" id="SM00900"/>
    </source>
</evidence>
<protein>
    <submittedName>
        <fullName evidence="4">Major membrane immunogen (Membrane-anchored lipoprotein)</fullName>
    </submittedName>
</protein>
<comment type="caution">
    <text evidence="4">The sequence shown here is derived from an EMBL/GenBank/DDBJ whole genome shotgun (WGS) entry which is preliminary data.</text>
</comment>
<feature type="domain" description="FMN-binding" evidence="3">
    <location>
        <begin position="197"/>
        <end position="289"/>
    </location>
</feature>
<feature type="signal peptide" evidence="2">
    <location>
        <begin position="1"/>
        <end position="27"/>
    </location>
</feature>
<reference evidence="4 5" key="1">
    <citation type="submission" date="2021-03" db="EMBL/GenBank/DDBJ databases">
        <title>Genomic Encyclopedia of Type Strains, Phase IV (KMG-IV): sequencing the most valuable type-strain genomes for metagenomic binning, comparative biology and taxonomic classification.</title>
        <authorList>
            <person name="Goeker M."/>
        </authorList>
    </citation>
    <scope>NUCLEOTIDE SEQUENCE [LARGE SCALE GENOMIC DNA]</scope>
    <source>
        <strain evidence="4 5">DSM 101872</strain>
    </source>
</reference>
<evidence type="ECO:0000256" key="2">
    <source>
        <dbReference type="SAM" id="SignalP"/>
    </source>
</evidence>
<dbReference type="InterPro" id="IPR049652">
    <property type="entry name" value="PplA-like"/>
</dbReference>
<feature type="domain" description="FMN-binding" evidence="3">
    <location>
        <begin position="74"/>
        <end position="166"/>
    </location>
</feature>
<evidence type="ECO:0000313" key="4">
    <source>
        <dbReference type="EMBL" id="MBP2057747.1"/>
    </source>
</evidence>
<accession>A0ABS4MDI1</accession>
<dbReference type="SMART" id="SM00900">
    <property type="entry name" value="FMN_bind"/>
    <property type="match status" value="2"/>
</dbReference>
<feature type="compositionally biased region" description="Low complexity" evidence="1">
    <location>
        <begin position="27"/>
        <end position="43"/>
    </location>
</feature>
<organism evidence="4 5">
    <name type="scientific">Lactobacillus colini</name>
    <dbReference type="NCBI Taxonomy" id="1819254"/>
    <lineage>
        <taxon>Bacteria</taxon>
        <taxon>Bacillati</taxon>
        <taxon>Bacillota</taxon>
        <taxon>Bacilli</taxon>
        <taxon>Lactobacillales</taxon>
        <taxon>Lactobacillaceae</taxon>
        <taxon>Lactobacillus</taxon>
    </lineage>
</organism>
<evidence type="ECO:0000313" key="5">
    <source>
        <dbReference type="Proteomes" id="UP001519292"/>
    </source>
</evidence>
<proteinExistence type="predicted"/>
<dbReference type="Pfam" id="PF04205">
    <property type="entry name" value="FMN_bind"/>
    <property type="match status" value="1"/>
</dbReference>
<dbReference type="NCBIfam" id="NF041941">
    <property type="entry name" value="lipo_FMN_PplA"/>
    <property type="match status" value="1"/>
</dbReference>
<evidence type="ECO:0000256" key="1">
    <source>
        <dbReference type="SAM" id="MobiDB-lite"/>
    </source>
</evidence>